<dbReference type="Proteomes" id="UP001199054">
    <property type="component" value="Unassembled WGS sequence"/>
</dbReference>
<proteinExistence type="predicted"/>
<reference evidence="2 3" key="1">
    <citation type="submission" date="2021-10" db="EMBL/GenBank/DDBJ databases">
        <title>Streptomyces sp. strain SMC 277, a novel streptomycete isolated from soil.</title>
        <authorList>
            <person name="Chanama M."/>
        </authorList>
    </citation>
    <scope>NUCLEOTIDE SEQUENCE [LARGE SCALE GENOMIC DNA]</scope>
    <source>
        <strain evidence="2 3">SMC 277</strain>
    </source>
</reference>
<dbReference type="InterPro" id="IPR007278">
    <property type="entry name" value="DUF397"/>
</dbReference>
<evidence type="ECO:0000259" key="1">
    <source>
        <dbReference type="Pfam" id="PF04149"/>
    </source>
</evidence>
<dbReference type="RefSeq" id="WP_226724345.1">
    <property type="nucleotide sequence ID" value="NZ_JAJAUY010000002.1"/>
</dbReference>
<evidence type="ECO:0000313" key="3">
    <source>
        <dbReference type="Proteomes" id="UP001199054"/>
    </source>
</evidence>
<comment type="caution">
    <text evidence="2">The sequence shown here is derived from an EMBL/GenBank/DDBJ whole genome shotgun (WGS) entry which is preliminary data.</text>
</comment>
<name>A0ABS8B015_9ACTN</name>
<gene>
    <name evidence="2" type="ORF">LG632_00845</name>
</gene>
<sequence>MAADTPDIYRRTDLSRAVWHKSSRSNAGEMCLEVAFLDEGTVALRDSKDHSRPALLFSQGEWAAFTAGVRDGEFDR</sequence>
<feature type="domain" description="DUF397" evidence="1">
    <location>
        <begin position="17"/>
        <end position="70"/>
    </location>
</feature>
<dbReference type="Pfam" id="PF04149">
    <property type="entry name" value="DUF397"/>
    <property type="match status" value="1"/>
</dbReference>
<organism evidence="2 3">
    <name type="scientific">Streptomyces antimicrobicus</name>
    <dbReference type="NCBI Taxonomy" id="2883108"/>
    <lineage>
        <taxon>Bacteria</taxon>
        <taxon>Bacillati</taxon>
        <taxon>Actinomycetota</taxon>
        <taxon>Actinomycetes</taxon>
        <taxon>Kitasatosporales</taxon>
        <taxon>Streptomycetaceae</taxon>
        <taxon>Streptomyces</taxon>
    </lineage>
</organism>
<keyword evidence="3" id="KW-1185">Reference proteome</keyword>
<evidence type="ECO:0000313" key="2">
    <source>
        <dbReference type="EMBL" id="MCB5177942.1"/>
    </source>
</evidence>
<accession>A0ABS8B015</accession>
<protein>
    <submittedName>
        <fullName evidence="2">DUF397 domain-containing protein</fullName>
    </submittedName>
</protein>
<dbReference type="EMBL" id="JAJAUY010000002">
    <property type="protein sequence ID" value="MCB5177942.1"/>
    <property type="molecule type" value="Genomic_DNA"/>
</dbReference>